<dbReference type="Proteomes" id="UP001560293">
    <property type="component" value="Unassembled WGS sequence"/>
</dbReference>
<sequence>MTPRPTRPLDPDLTEHLDELLAASGRIARRHFYGDLAALAATDKGATDKGATDSNGAAVGGNGHRYDPVTEADRAIEELLRAGISSMSPGDRVVGEENGLTGPADAARTWYLDPIDGTKAFLTGMTGWGTLVGVVEGGRAVAGWMDQPVLGETFSAVHGRATVRRRTNGPEAIDLRVSGCTELSEAIMYTTHPSMFGDDGEVRSRYDDLGRRVRLQRFGGDCYAYCMLAAGRVDLVVEADLKSYDIVALIPIIEAAGGVITGPDGRQPLEGGTVVAAATPELAEQAWAVLQPER</sequence>
<keyword evidence="2" id="KW-0378">Hydrolase</keyword>
<evidence type="ECO:0000313" key="5">
    <source>
        <dbReference type="EMBL" id="MEX6463616.1"/>
    </source>
</evidence>
<protein>
    <submittedName>
        <fullName evidence="5">Inositol monophosphatase family protein</fullName>
    </submittedName>
</protein>
<reference evidence="6" key="1">
    <citation type="submission" date="2024-07" db="EMBL/GenBank/DDBJ databases">
        <title>Pseudomonas strain that inhibits Aeromonas fish pathogens.</title>
        <authorList>
            <person name="Wildschutte H."/>
        </authorList>
    </citation>
    <scope>NUCLEOTIDE SEQUENCE [LARGE SCALE GENOMIC DNA]</scope>
    <source>
        <strain evidence="6">n60</strain>
    </source>
</reference>
<evidence type="ECO:0000256" key="1">
    <source>
        <dbReference type="ARBA" id="ARBA00022723"/>
    </source>
</evidence>
<evidence type="ECO:0000256" key="2">
    <source>
        <dbReference type="ARBA" id="ARBA00022801"/>
    </source>
</evidence>
<evidence type="ECO:0000313" key="6">
    <source>
        <dbReference type="Proteomes" id="UP001560293"/>
    </source>
</evidence>
<dbReference type="EMBL" id="JBFTEZ010000002">
    <property type="protein sequence ID" value="MEX6463616.1"/>
    <property type="molecule type" value="Genomic_DNA"/>
</dbReference>
<keyword evidence="1" id="KW-0479">Metal-binding</keyword>
<dbReference type="PANTHER" id="PTHR20854:SF4">
    <property type="entry name" value="INOSITOL-1-MONOPHOSPHATASE-RELATED"/>
    <property type="match status" value="1"/>
</dbReference>
<dbReference type="Gene3D" id="3.40.190.80">
    <property type="match status" value="1"/>
</dbReference>
<accession>A0ABV3YII0</accession>
<comment type="caution">
    <text evidence="5">The sequence shown here is derived from an EMBL/GenBank/DDBJ whole genome shotgun (WGS) entry which is preliminary data.</text>
</comment>
<dbReference type="SUPFAM" id="SSF56655">
    <property type="entry name" value="Carbohydrate phosphatase"/>
    <property type="match status" value="1"/>
</dbReference>
<dbReference type="PANTHER" id="PTHR20854">
    <property type="entry name" value="INOSITOL MONOPHOSPHATASE"/>
    <property type="match status" value="1"/>
</dbReference>
<organism evidence="5 6">
    <name type="scientific">Dietzia cinnamea</name>
    <dbReference type="NCBI Taxonomy" id="321318"/>
    <lineage>
        <taxon>Bacteria</taxon>
        <taxon>Bacillati</taxon>
        <taxon>Actinomycetota</taxon>
        <taxon>Actinomycetes</taxon>
        <taxon>Mycobacteriales</taxon>
        <taxon>Dietziaceae</taxon>
        <taxon>Dietzia</taxon>
    </lineage>
</organism>
<evidence type="ECO:0000256" key="3">
    <source>
        <dbReference type="ARBA" id="ARBA00022842"/>
    </source>
</evidence>
<keyword evidence="3" id="KW-0460">Magnesium</keyword>
<dbReference type="InterPro" id="IPR020583">
    <property type="entry name" value="Inositol_monoP_metal-BS"/>
</dbReference>
<gene>
    <name evidence="5" type="ORF">AB6N35_04480</name>
</gene>
<name>A0ABV3YII0_9ACTN</name>
<dbReference type="Gene3D" id="3.30.540.10">
    <property type="entry name" value="Fructose-1,6-Bisphosphatase, subunit A, domain 1"/>
    <property type="match status" value="1"/>
</dbReference>
<dbReference type="RefSeq" id="WP_061228521.1">
    <property type="nucleotide sequence ID" value="NZ_JBFTEZ010000002.1"/>
</dbReference>
<proteinExistence type="predicted"/>
<dbReference type="PROSITE" id="PS00629">
    <property type="entry name" value="IMP_1"/>
    <property type="match status" value="1"/>
</dbReference>
<dbReference type="PRINTS" id="PR00377">
    <property type="entry name" value="IMPHPHTASES"/>
</dbReference>
<evidence type="ECO:0000256" key="4">
    <source>
        <dbReference type="SAM" id="MobiDB-lite"/>
    </source>
</evidence>
<keyword evidence="6" id="KW-1185">Reference proteome</keyword>
<dbReference type="InterPro" id="IPR000760">
    <property type="entry name" value="Inositol_monophosphatase-like"/>
</dbReference>
<dbReference type="Pfam" id="PF00459">
    <property type="entry name" value="Inositol_P"/>
    <property type="match status" value="1"/>
</dbReference>
<feature type="region of interest" description="Disordered" evidence="4">
    <location>
        <begin position="45"/>
        <end position="66"/>
    </location>
</feature>